<feature type="compositionally biased region" description="Basic and acidic residues" evidence="1">
    <location>
        <begin position="1"/>
        <end position="16"/>
    </location>
</feature>
<feature type="region of interest" description="Disordered" evidence="1">
    <location>
        <begin position="1"/>
        <end position="57"/>
    </location>
</feature>
<sequence length="57" mass="6408">MMKPDIDPEIVFDGKRTPSGSINTRLSSSARENALTQDELTKFGELTPRDTLEKKQN</sequence>
<protein>
    <submittedName>
        <fullName evidence="2">Uncharacterized protein</fullName>
    </submittedName>
</protein>
<organism evidence="2 3">
    <name type="scientific">Laceyella sacchari</name>
    <name type="common">Thermoactinomyces thalpophilus</name>
    <dbReference type="NCBI Taxonomy" id="37482"/>
    <lineage>
        <taxon>Bacteria</taxon>
        <taxon>Bacillati</taxon>
        <taxon>Bacillota</taxon>
        <taxon>Bacilli</taxon>
        <taxon>Bacillales</taxon>
        <taxon>Thermoactinomycetaceae</taxon>
        <taxon>Laceyella</taxon>
    </lineage>
</organism>
<evidence type="ECO:0000256" key="1">
    <source>
        <dbReference type="SAM" id="MobiDB-lite"/>
    </source>
</evidence>
<feature type="compositionally biased region" description="Polar residues" evidence="1">
    <location>
        <begin position="18"/>
        <end position="38"/>
    </location>
</feature>
<proteinExistence type="predicted"/>
<gene>
    <name evidence="2" type="ORF">NYR52_08915</name>
</gene>
<feature type="compositionally biased region" description="Basic and acidic residues" evidence="1">
    <location>
        <begin position="39"/>
        <end position="57"/>
    </location>
</feature>
<reference evidence="2" key="1">
    <citation type="submission" date="2022-08" db="EMBL/GenBank/DDBJ databases">
        <title>The complete genome sequence of the thermophilic bacterium Laceyella sacchari FBKL4.010 reveals the basis for tetramethylpyrazine biosynthesis in Moutai-flavor Daqu.</title>
        <authorList>
            <person name="Li D."/>
            <person name="Huang W."/>
            <person name="Wang C."/>
            <person name="Qiu S."/>
        </authorList>
    </citation>
    <scope>NUCLEOTIDE SEQUENCE</scope>
    <source>
        <strain evidence="2">FBKL4.014</strain>
    </source>
</reference>
<evidence type="ECO:0000313" key="2">
    <source>
        <dbReference type="EMBL" id="UWE02317.1"/>
    </source>
</evidence>
<dbReference type="RefSeq" id="WP_158283254.1">
    <property type="nucleotide sequence ID" value="NZ_CP103866.1"/>
</dbReference>
<name>A0ABY5TY17_LACSH</name>
<accession>A0ABY5TY17</accession>
<evidence type="ECO:0000313" key="3">
    <source>
        <dbReference type="Proteomes" id="UP001058650"/>
    </source>
</evidence>
<dbReference type="EMBL" id="CP103866">
    <property type="protein sequence ID" value="UWE02317.1"/>
    <property type="molecule type" value="Genomic_DNA"/>
</dbReference>
<keyword evidence="3" id="KW-1185">Reference proteome</keyword>
<dbReference type="Proteomes" id="UP001058650">
    <property type="component" value="Chromosome"/>
</dbReference>